<proteinExistence type="predicted"/>
<dbReference type="RefSeq" id="WP_165135618.1">
    <property type="nucleotide sequence ID" value="NZ_CP049253.1"/>
</dbReference>
<evidence type="ECO:0000313" key="1">
    <source>
        <dbReference type="EMBL" id="MBP2436747.1"/>
    </source>
</evidence>
<reference evidence="1 2" key="1">
    <citation type="submission" date="2021-03" db="EMBL/GenBank/DDBJ databases">
        <title>Sequencing the genomes of 1000 actinobacteria strains.</title>
        <authorList>
            <person name="Klenk H.-P."/>
        </authorList>
    </citation>
    <scope>NUCLEOTIDE SEQUENCE [LARGE SCALE GENOMIC DNA]</scope>
    <source>
        <strain evidence="1 2">DSM 24221</strain>
    </source>
</reference>
<evidence type="ECO:0008006" key="3">
    <source>
        <dbReference type="Google" id="ProtNLM"/>
    </source>
</evidence>
<sequence length="318" mass="34982">MIENSTPSPGAALLPYVGSAPLCYTNTLVMTLDDPALQPSLIETLTSSAFGYQLLAGEMPFTDPFGWDPEEGIDQALRLLGYEWQTHHAASSSDAMDLLRAEVERQRPVFVGPLDMGLLVHQPGSDRATGADHYVAVLDVTEDTVWMHDPQGHPWAALPIEVFVEAWRADEIDYVPPFTYRSGFTRTVDVPTEDALRGMLPEAISWAQGRDLPVPPGTVGGAAALMEMADRCDQGLSDDLRDVLINFSLRLGARRRQDAATWLARIDEIEIATNIQQQARILGGLQYPTVTHQWSKVAEGFRLLACTQADLTRNLAAR</sequence>
<protein>
    <recommendedName>
        <fullName evidence="3">Butirosin biosynthesis protein H N-terminal domain-containing protein</fullName>
    </recommendedName>
</protein>
<gene>
    <name evidence="1" type="ORF">JOF34_001333</name>
</gene>
<organism evidence="1 2">
    <name type="scientific">Microbacterium amylolyticum</name>
    <dbReference type="NCBI Taxonomy" id="936337"/>
    <lineage>
        <taxon>Bacteria</taxon>
        <taxon>Bacillati</taxon>
        <taxon>Actinomycetota</taxon>
        <taxon>Actinomycetes</taxon>
        <taxon>Micrococcales</taxon>
        <taxon>Microbacteriaceae</taxon>
        <taxon>Microbacterium</taxon>
    </lineage>
</organism>
<accession>A0ABS4ZHJ4</accession>
<dbReference type="Proteomes" id="UP001519362">
    <property type="component" value="Unassembled WGS sequence"/>
</dbReference>
<keyword evidence="2" id="KW-1185">Reference proteome</keyword>
<comment type="caution">
    <text evidence="1">The sequence shown here is derived from an EMBL/GenBank/DDBJ whole genome shotgun (WGS) entry which is preliminary data.</text>
</comment>
<evidence type="ECO:0000313" key="2">
    <source>
        <dbReference type="Proteomes" id="UP001519362"/>
    </source>
</evidence>
<name>A0ABS4ZHJ4_9MICO</name>
<dbReference type="EMBL" id="JAGIOL010000001">
    <property type="protein sequence ID" value="MBP2436747.1"/>
    <property type="molecule type" value="Genomic_DNA"/>
</dbReference>